<dbReference type="PANTHER" id="PTHR45588">
    <property type="entry name" value="TPR DOMAIN-CONTAINING PROTEIN"/>
    <property type="match status" value="1"/>
</dbReference>
<dbReference type="Gene3D" id="1.25.40.10">
    <property type="entry name" value="Tetratricopeptide repeat domain"/>
    <property type="match status" value="2"/>
</dbReference>
<dbReference type="PANTHER" id="PTHR45588:SF1">
    <property type="entry name" value="WW DOMAIN-CONTAINING PROTEIN"/>
    <property type="match status" value="1"/>
</dbReference>
<protein>
    <recommendedName>
        <fullName evidence="3">Tetratricopeptide repeat protein</fullName>
    </recommendedName>
</protein>
<dbReference type="STRING" id="379066.GAU_3388"/>
<dbReference type="eggNOG" id="COG0457">
    <property type="taxonomic scope" value="Bacteria"/>
</dbReference>
<gene>
    <name evidence="1" type="ordered locus">GAU_3388</name>
</gene>
<sequence>MMKAVQASSAVLRSPPIRPESPMRRATLAAVSLLAGLAACTPKVESDAELVARAGAPLFKGMEAFHRTIDTKDPGAQRYFDQGMMLAFGFNHAEAIRSFRAAQKLDPACAMCFWGEALATGPNINVTSKGKAIMSPEEQRAAWAALTKAQALAKSKPEKEQALITALAARYAAEPVEDREALDFAYAGAMGELVERYPSDDDMAALYGEAWMNTMPWNYWSDATTPRPEIVPVIAALENTLMRSPKHPLALHLYIHAMEASATPEKAEKAADLLLPLVPGSGHLVHMPAHIYWRVGRYNDAAQSNVQAAKIDEDYIKQCNAQGFYPAMYYPHNIHFLWSAASMQGQSKVAIEAGRKLADNVSLAQIDQFPTVEFFKTIPLLSLIQFAHWDEILAEPQPRSDLGYSNAIWHYARGVALANTGDVAGARKELAALTPLKANPKVMVLDGNDYPASKLLQIAEDLLQGEIALASNNTGAAITEFTAAVAGQDALPYTEPPFWYYPTRQSLGAALLKAGRASEAQLVYEKDLQQYPHNGWSTLGLALALEAQGKTADAATQRGHFKTAWQFADVELKGSRLGGAF</sequence>
<proteinExistence type="predicted"/>
<name>C1AD53_GEMAT</name>
<keyword evidence="2" id="KW-1185">Reference proteome</keyword>
<dbReference type="EMBL" id="AP009153">
    <property type="protein sequence ID" value="BAH40430.1"/>
    <property type="molecule type" value="Genomic_DNA"/>
</dbReference>
<dbReference type="SUPFAM" id="SSF48452">
    <property type="entry name" value="TPR-like"/>
    <property type="match status" value="1"/>
</dbReference>
<dbReference type="eggNOG" id="COG4783">
    <property type="taxonomic scope" value="Bacteria"/>
</dbReference>
<evidence type="ECO:0000313" key="2">
    <source>
        <dbReference type="Proteomes" id="UP000002209"/>
    </source>
</evidence>
<evidence type="ECO:0008006" key="3">
    <source>
        <dbReference type="Google" id="ProtNLM"/>
    </source>
</evidence>
<evidence type="ECO:0000313" key="1">
    <source>
        <dbReference type="EMBL" id="BAH40430.1"/>
    </source>
</evidence>
<accession>C1AD53</accession>
<dbReference type="KEGG" id="gau:GAU_3388"/>
<reference evidence="2" key="1">
    <citation type="submission" date="2006-03" db="EMBL/GenBank/DDBJ databases">
        <title>Complete genome sequence of Gemmatimonas aurantiaca T-27 that represents a novel phylum Gemmatimonadetes.</title>
        <authorList>
            <person name="Takasaki K."/>
            <person name="Ichikawa N."/>
            <person name="Miura H."/>
            <person name="Matsushita S."/>
            <person name="Watanabe Y."/>
            <person name="Oguchi A."/>
            <person name="Ankai A."/>
            <person name="Yashiro I."/>
            <person name="Takahashi M."/>
            <person name="Terui Y."/>
            <person name="Fukui S."/>
            <person name="Yokoyama H."/>
            <person name="Tanikawa S."/>
            <person name="Hanada S."/>
            <person name="Kamagata Y."/>
            <person name="Fujita N."/>
        </authorList>
    </citation>
    <scope>NUCLEOTIDE SEQUENCE [LARGE SCALE GENOMIC DNA]</scope>
    <source>
        <strain evidence="2">T-27 / DSM 14586 / JCM 11422 / NBRC 100505</strain>
    </source>
</reference>
<organism evidence="1 2">
    <name type="scientific">Gemmatimonas aurantiaca (strain DSM 14586 / JCM 11422 / NBRC 100505 / T-27)</name>
    <dbReference type="NCBI Taxonomy" id="379066"/>
    <lineage>
        <taxon>Bacteria</taxon>
        <taxon>Pseudomonadati</taxon>
        <taxon>Gemmatimonadota</taxon>
        <taxon>Gemmatimonadia</taxon>
        <taxon>Gemmatimonadales</taxon>
        <taxon>Gemmatimonadaceae</taxon>
        <taxon>Gemmatimonas</taxon>
    </lineage>
</organism>
<dbReference type="InterPro" id="IPR011990">
    <property type="entry name" value="TPR-like_helical_dom_sf"/>
</dbReference>
<dbReference type="HOGENOM" id="CLU_011527_1_0_0"/>
<dbReference type="AlphaFoldDB" id="C1AD53"/>
<dbReference type="Proteomes" id="UP000002209">
    <property type="component" value="Chromosome"/>
</dbReference>